<evidence type="ECO:0000313" key="2">
    <source>
        <dbReference type="EMBL" id="CAG12017.1"/>
    </source>
</evidence>
<dbReference type="AlphaFoldDB" id="Q4RHW5"/>
<feature type="region of interest" description="Disordered" evidence="1">
    <location>
        <begin position="1"/>
        <end position="55"/>
    </location>
</feature>
<proteinExistence type="predicted"/>
<sequence>MGSRAAGGGKSEGEEECDAEGGFKKAAHCRGNVSSPTVNKGSIMDHRDHRNPISL</sequence>
<comment type="caution">
    <text evidence="2">The sequence shown here is derived from an EMBL/GenBank/DDBJ whole genome shotgun (WGS) entry which is preliminary data.</text>
</comment>
<dbReference type="EMBL" id="CAAE01015044">
    <property type="protein sequence ID" value="CAG12017.1"/>
    <property type="molecule type" value="Genomic_DNA"/>
</dbReference>
<evidence type="ECO:0000256" key="1">
    <source>
        <dbReference type="SAM" id="MobiDB-lite"/>
    </source>
</evidence>
<dbReference type="KEGG" id="tng:GSTEN00034146G001"/>
<protein>
    <submittedName>
        <fullName evidence="2">(spotted green pufferfish) hypothetical protein</fullName>
    </submittedName>
</protein>
<feature type="compositionally biased region" description="Basic and acidic residues" evidence="1">
    <location>
        <begin position="43"/>
        <end position="55"/>
    </location>
</feature>
<feature type="compositionally biased region" description="Gly residues" evidence="1">
    <location>
        <begin position="1"/>
        <end position="10"/>
    </location>
</feature>
<name>Q4RHW5_TETNG</name>
<accession>Q4RHW5</accession>
<gene>
    <name evidence="2" type="ORF">GSTENG00034146001</name>
</gene>
<organism evidence="2">
    <name type="scientific">Tetraodon nigroviridis</name>
    <name type="common">Spotted green pufferfish</name>
    <name type="synonym">Chelonodon nigroviridis</name>
    <dbReference type="NCBI Taxonomy" id="99883"/>
    <lineage>
        <taxon>Eukaryota</taxon>
        <taxon>Metazoa</taxon>
        <taxon>Chordata</taxon>
        <taxon>Craniata</taxon>
        <taxon>Vertebrata</taxon>
        <taxon>Euteleostomi</taxon>
        <taxon>Actinopterygii</taxon>
        <taxon>Neopterygii</taxon>
        <taxon>Teleostei</taxon>
        <taxon>Neoteleostei</taxon>
        <taxon>Acanthomorphata</taxon>
        <taxon>Eupercaria</taxon>
        <taxon>Tetraodontiformes</taxon>
        <taxon>Tetradontoidea</taxon>
        <taxon>Tetraodontidae</taxon>
        <taxon>Tetraodon</taxon>
    </lineage>
</organism>
<reference evidence="2" key="1">
    <citation type="journal article" date="2004" name="Nature">
        <title>Genome duplication in the teleost fish Tetraodon nigroviridis reveals the early vertebrate proto-karyotype.</title>
        <authorList>
            <person name="Jaillon O."/>
            <person name="Aury J.-M."/>
            <person name="Brunet F."/>
            <person name="Petit J.-L."/>
            <person name="Stange-Thomann N."/>
            <person name="Mauceli E."/>
            <person name="Bouneau L."/>
            <person name="Fischer C."/>
            <person name="Ozouf-Costaz C."/>
            <person name="Bernot A."/>
            <person name="Nicaud S."/>
            <person name="Jaffe D."/>
            <person name="Fisher S."/>
            <person name="Lutfalla G."/>
            <person name="Dossat C."/>
            <person name="Segurens B."/>
            <person name="Dasilva C."/>
            <person name="Salanoubat M."/>
            <person name="Levy M."/>
            <person name="Boudet N."/>
            <person name="Castellano S."/>
            <person name="Anthouard V."/>
            <person name="Jubin C."/>
            <person name="Castelli V."/>
            <person name="Katinka M."/>
            <person name="Vacherie B."/>
            <person name="Biemont C."/>
            <person name="Skalli Z."/>
            <person name="Cattolico L."/>
            <person name="Poulain J."/>
            <person name="De Berardinis V."/>
            <person name="Cruaud C."/>
            <person name="Duprat S."/>
            <person name="Brottier P."/>
            <person name="Coutanceau J.-P."/>
            <person name="Gouzy J."/>
            <person name="Parra G."/>
            <person name="Lardier G."/>
            <person name="Chapple C."/>
            <person name="McKernan K.J."/>
            <person name="McEwan P."/>
            <person name="Bosak S."/>
            <person name="Kellis M."/>
            <person name="Volff J.-N."/>
            <person name="Guigo R."/>
            <person name="Zody M.C."/>
            <person name="Mesirov J."/>
            <person name="Lindblad-Toh K."/>
            <person name="Birren B."/>
            <person name="Nusbaum C."/>
            <person name="Kahn D."/>
            <person name="Robinson-Rechavi M."/>
            <person name="Laudet V."/>
            <person name="Schachter V."/>
            <person name="Quetier F."/>
            <person name="Saurin W."/>
            <person name="Scarpelli C."/>
            <person name="Wincker P."/>
            <person name="Lander E.S."/>
            <person name="Weissenbach J."/>
            <person name="Roest Crollius H."/>
        </authorList>
    </citation>
    <scope>NUCLEOTIDE SEQUENCE [LARGE SCALE GENOMIC DNA]</scope>
</reference>
<reference evidence="2" key="2">
    <citation type="submission" date="2004-02" db="EMBL/GenBank/DDBJ databases">
        <authorList>
            <consortium name="Genoscope"/>
            <consortium name="Whitehead Institute Centre for Genome Research"/>
        </authorList>
    </citation>
    <scope>NUCLEOTIDE SEQUENCE</scope>
</reference>